<evidence type="ECO:0000256" key="7">
    <source>
        <dbReference type="ARBA" id="ARBA00022989"/>
    </source>
</evidence>
<dbReference type="GO" id="GO:0012505">
    <property type="term" value="C:endomembrane system"/>
    <property type="evidence" value="ECO:0007669"/>
    <property type="project" value="UniProtKB-SubCell"/>
</dbReference>
<dbReference type="Gene3D" id="3.90.550.50">
    <property type="match status" value="1"/>
</dbReference>
<comment type="similarity">
    <text evidence="2">Belongs to the glycosyltransferase 31 family.</text>
</comment>
<evidence type="ECO:0000259" key="10">
    <source>
        <dbReference type="Pfam" id="PF02434"/>
    </source>
</evidence>
<dbReference type="AlphaFoldDB" id="A0AAN0IQN7"/>
<dbReference type="GO" id="GO:0016020">
    <property type="term" value="C:membrane"/>
    <property type="evidence" value="ECO:0007669"/>
    <property type="project" value="UniProtKB-SubCell"/>
</dbReference>
<dbReference type="RefSeq" id="XP_011407156.2">
    <property type="nucleotide sequence ID" value="XM_011408854.2"/>
</dbReference>
<dbReference type="InterPro" id="IPR003378">
    <property type="entry name" value="Fringe-like_glycosylTrfase"/>
</dbReference>
<reference evidence="12" key="1">
    <citation type="journal article" date="2010" name="Nature">
        <title>The Amphimedon queenslandica genome and the evolution of animal complexity.</title>
        <authorList>
            <person name="Srivastava M."/>
            <person name="Simakov O."/>
            <person name="Chapman J."/>
            <person name="Fahey B."/>
            <person name="Gauthier M.E."/>
            <person name="Mitros T."/>
            <person name="Richards G.S."/>
            <person name="Conaco C."/>
            <person name="Dacre M."/>
            <person name="Hellsten U."/>
            <person name="Larroux C."/>
            <person name="Putnam N.H."/>
            <person name="Stanke M."/>
            <person name="Adamska M."/>
            <person name="Darling A."/>
            <person name="Degnan S.M."/>
            <person name="Oakley T.H."/>
            <person name="Plachetzki D.C."/>
            <person name="Zhai Y."/>
            <person name="Adamski M."/>
            <person name="Calcino A."/>
            <person name="Cummins S.F."/>
            <person name="Goodstein D.M."/>
            <person name="Harris C."/>
            <person name="Jackson D.J."/>
            <person name="Leys S.P."/>
            <person name="Shu S."/>
            <person name="Woodcroft B.J."/>
            <person name="Vervoort M."/>
            <person name="Kosik K.S."/>
            <person name="Manning G."/>
            <person name="Degnan B.M."/>
            <person name="Rokhsar D.S."/>
        </authorList>
    </citation>
    <scope>NUCLEOTIDE SEQUENCE [LARGE SCALE GENOMIC DNA]</scope>
</reference>
<evidence type="ECO:0000313" key="11">
    <source>
        <dbReference type="EnsemblMetazoa" id="XP_011407156.2"/>
    </source>
</evidence>
<comment type="subcellular location">
    <subcellularLocation>
        <location evidence="9">Endomembrane system</location>
        <topology evidence="9">Single-pass membrane protein</topology>
    </subcellularLocation>
    <subcellularLocation>
        <location evidence="1">Membrane</location>
        <topology evidence="1">Single-pass type II membrane protein</topology>
    </subcellularLocation>
</comment>
<keyword evidence="7" id="KW-1133">Transmembrane helix</keyword>
<dbReference type="Proteomes" id="UP000007879">
    <property type="component" value="Unassembled WGS sequence"/>
</dbReference>
<protein>
    <recommendedName>
        <fullName evidence="10">Fringe-like glycosyltransferase domain-containing protein</fullName>
    </recommendedName>
</protein>
<keyword evidence="12" id="KW-1185">Reference proteome</keyword>
<evidence type="ECO:0000256" key="9">
    <source>
        <dbReference type="ARBA" id="ARBA00037847"/>
    </source>
</evidence>
<evidence type="ECO:0000256" key="4">
    <source>
        <dbReference type="ARBA" id="ARBA00022679"/>
    </source>
</evidence>
<proteinExistence type="inferred from homology"/>
<organism evidence="11 12">
    <name type="scientific">Amphimedon queenslandica</name>
    <name type="common">Sponge</name>
    <dbReference type="NCBI Taxonomy" id="400682"/>
    <lineage>
        <taxon>Eukaryota</taxon>
        <taxon>Metazoa</taxon>
        <taxon>Porifera</taxon>
        <taxon>Demospongiae</taxon>
        <taxon>Heteroscleromorpha</taxon>
        <taxon>Haplosclerida</taxon>
        <taxon>Niphatidae</taxon>
        <taxon>Amphimedon</taxon>
    </lineage>
</organism>
<dbReference type="KEGG" id="aqu:105314592"/>
<dbReference type="GeneID" id="105314592"/>
<sequence length="338" mass="39258">MFLITFLLEEFVFSLDEGHCSLDGCSGSRETSNASIFSTRTVLGRKPHPLYDVHERNDVYFSIKSTEKYHESRLQLLVLTWFQSIHPHNLHIVTDTEDSTTELLRDFGYTVHIADCPKGHTHQPMACKCGVEFEQFYIAKENRSHYNWYCHLDDDMYLNVLALFELLDTLNPLDSHYLGQRSINRRIDIREDFKRKNNILRDSYYFATGAVYCISTRLMEQLEYYLRGKEKMMGYSGAAGVPDNMLIGLIIEGILGYNLTEVSTMNSHLFPLKRISTTDLVKQITISYGSWNINGKDIKNTISIEDDLFDDNEDPTRFLSYHCLLHPSTQWCHSNERT</sequence>
<evidence type="ECO:0000313" key="12">
    <source>
        <dbReference type="Proteomes" id="UP000007879"/>
    </source>
</evidence>
<evidence type="ECO:0000256" key="1">
    <source>
        <dbReference type="ARBA" id="ARBA00004606"/>
    </source>
</evidence>
<dbReference type="GO" id="GO:0016757">
    <property type="term" value="F:glycosyltransferase activity"/>
    <property type="evidence" value="ECO:0007669"/>
    <property type="project" value="UniProtKB-KW"/>
</dbReference>
<evidence type="ECO:0000256" key="8">
    <source>
        <dbReference type="ARBA" id="ARBA00023136"/>
    </source>
</evidence>
<reference evidence="11" key="2">
    <citation type="submission" date="2024-06" db="UniProtKB">
        <authorList>
            <consortium name="EnsemblMetazoa"/>
        </authorList>
    </citation>
    <scope>IDENTIFICATION</scope>
</reference>
<evidence type="ECO:0000256" key="2">
    <source>
        <dbReference type="ARBA" id="ARBA00008661"/>
    </source>
</evidence>
<feature type="domain" description="Fringe-like glycosyltransferase" evidence="10">
    <location>
        <begin position="55"/>
        <end position="317"/>
    </location>
</feature>
<keyword evidence="8" id="KW-0472">Membrane</keyword>
<name>A0AAN0IQN7_AMPQE</name>
<keyword evidence="6" id="KW-0735">Signal-anchor</keyword>
<keyword evidence="5" id="KW-0812">Transmembrane</keyword>
<dbReference type="PANTHER" id="PTHR10811">
    <property type="entry name" value="FRINGE-RELATED"/>
    <property type="match status" value="1"/>
</dbReference>
<evidence type="ECO:0000256" key="3">
    <source>
        <dbReference type="ARBA" id="ARBA00022676"/>
    </source>
</evidence>
<evidence type="ECO:0000256" key="6">
    <source>
        <dbReference type="ARBA" id="ARBA00022968"/>
    </source>
</evidence>
<dbReference type="EnsemblMetazoa" id="XM_011408854.2">
    <property type="protein sequence ID" value="XP_011407156.2"/>
    <property type="gene ID" value="LOC105314592"/>
</dbReference>
<keyword evidence="3" id="KW-0328">Glycosyltransferase</keyword>
<evidence type="ECO:0000256" key="5">
    <source>
        <dbReference type="ARBA" id="ARBA00022692"/>
    </source>
</evidence>
<accession>A0AAN0IQN7</accession>
<keyword evidence="4" id="KW-0808">Transferase</keyword>
<dbReference type="Pfam" id="PF02434">
    <property type="entry name" value="Fringe"/>
    <property type="match status" value="1"/>
</dbReference>